<dbReference type="GO" id="GO:0005886">
    <property type="term" value="C:plasma membrane"/>
    <property type="evidence" value="ECO:0007669"/>
    <property type="project" value="UniProtKB-SubCell"/>
</dbReference>
<dbReference type="InterPro" id="IPR038731">
    <property type="entry name" value="RgtA/B/C-like"/>
</dbReference>
<dbReference type="Proteomes" id="UP000176253">
    <property type="component" value="Unassembled WGS sequence"/>
</dbReference>
<evidence type="ECO:0000256" key="2">
    <source>
        <dbReference type="ARBA" id="ARBA00022475"/>
    </source>
</evidence>
<feature type="domain" description="Glycosyltransferase RgtA/B/C/D-like" evidence="9">
    <location>
        <begin position="71"/>
        <end position="226"/>
    </location>
</feature>
<evidence type="ECO:0000256" key="6">
    <source>
        <dbReference type="ARBA" id="ARBA00022989"/>
    </source>
</evidence>
<feature type="transmembrane region" description="Helical" evidence="8">
    <location>
        <begin position="98"/>
        <end position="116"/>
    </location>
</feature>
<evidence type="ECO:0000313" key="11">
    <source>
        <dbReference type="Proteomes" id="UP000176253"/>
    </source>
</evidence>
<feature type="transmembrane region" description="Helical" evidence="8">
    <location>
        <begin position="394"/>
        <end position="410"/>
    </location>
</feature>
<keyword evidence="5 8" id="KW-0812">Transmembrane</keyword>
<comment type="subcellular location">
    <subcellularLocation>
        <location evidence="1">Cell membrane</location>
        <topology evidence="1">Multi-pass membrane protein</topology>
    </subcellularLocation>
</comment>
<dbReference type="GO" id="GO:0010041">
    <property type="term" value="P:response to iron(III) ion"/>
    <property type="evidence" value="ECO:0007669"/>
    <property type="project" value="TreeGrafter"/>
</dbReference>
<dbReference type="InterPro" id="IPR050297">
    <property type="entry name" value="LipidA_mod_glycosyltrf_83"/>
</dbReference>
<keyword evidence="7 8" id="KW-0472">Membrane</keyword>
<evidence type="ECO:0000256" key="5">
    <source>
        <dbReference type="ARBA" id="ARBA00022692"/>
    </source>
</evidence>
<evidence type="ECO:0000256" key="7">
    <source>
        <dbReference type="ARBA" id="ARBA00023136"/>
    </source>
</evidence>
<comment type="caution">
    <text evidence="10">The sequence shown here is derived from an EMBL/GenBank/DDBJ whole genome shotgun (WGS) entry which is preliminary data.</text>
</comment>
<keyword evidence="3" id="KW-0328">Glycosyltransferase</keyword>
<dbReference type="GO" id="GO:0009103">
    <property type="term" value="P:lipopolysaccharide biosynthetic process"/>
    <property type="evidence" value="ECO:0007669"/>
    <property type="project" value="UniProtKB-ARBA"/>
</dbReference>
<evidence type="ECO:0000256" key="1">
    <source>
        <dbReference type="ARBA" id="ARBA00004651"/>
    </source>
</evidence>
<dbReference type="EMBL" id="MFJM01000018">
    <property type="protein sequence ID" value="OGG18324.1"/>
    <property type="molecule type" value="Genomic_DNA"/>
</dbReference>
<dbReference type="Pfam" id="PF13231">
    <property type="entry name" value="PMT_2"/>
    <property type="match status" value="1"/>
</dbReference>
<evidence type="ECO:0000259" key="9">
    <source>
        <dbReference type="Pfam" id="PF13231"/>
    </source>
</evidence>
<name>A0A1F6A147_9BACT</name>
<gene>
    <name evidence="10" type="ORF">A3D78_02735</name>
</gene>
<feature type="transmembrane region" description="Helical" evidence="8">
    <location>
        <begin position="9"/>
        <end position="25"/>
    </location>
</feature>
<dbReference type="PANTHER" id="PTHR33908:SF3">
    <property type="entry name" value="UNDECAPRENYL PHOSPHATE-ALPHA-4-AMINO-4-DEOXY-L-ARABINOSE ARABINOSYL TRANSFERASE"/>
    <property type="match status" value="1"/>
</dbReference>
<evidence type="ECO:0000256" key="3">
    <source>
        <dbReference type="ARBA" id="ARBA00022676"/>
    </source>
</evidence>
<dbReference type="GO" id="GO:0016763">
    <property type="term" value="F:pentosyltransferase activity"/>
    <property type="evidence" value="ECO:0007669"/>
    <property type="project" value="TreeGrafter"/>
</dbReference>
<keyword evidence="4" id="KW-0808">Transferase</keyword>
<accession>A0A1F6A147</accession>
<feature type="transmembrane region" description="Helical" evidence="8">
    <location>
        <begin position="171"/>
        <end position="187"/>
    </location>
</feature>
<dbReference type="PANTHER" id="PTHR33908">
    <property type="entry name" value="MANNOSYLTRANSFERASE YKCB-RELATED"/>
    <property type="match status" value="1"/>
</dbReference>
<evidence type="ECO:0000256" key="8">
    <source>
        <dbReference type="SAM" id="Phobius"/>
    </source>
</evidence>
<keyword evidence="2" id="KW-1003">Cell membrane</keyword>
<keyword evidence="6 8" id="KW-1133">Transmembrane helix</keyword>
<evidence type="ECO:0000256" key="4">
    <source>
        <dbReference type="ARBA" id="ARBA00022679"/>
    </source>
</evidence>
<feature type="transmembrane region" description="Helical" evidence="8">
    <location>
        <begin position="371"/>
        <end position="389"/>
    </location>
</feature>
<dbReference type="AlphaFoldDB" id="A0A1F6A147"/>
<dbReference type="STRING" id="1798383.A3D78_02735"/>
<protein>
    <recommendedName>
        <fullName evidence="9">Glycosyltransferase RgtA/B/C/D-like domain-containing protein</fullName>
    </recommendedName>
</protein>
<feature type="transmembrane region" description="Helical" evidence="8">
    <location>
        <begin position="146"/>
        <end position="164"/>
    </location>
</feature>
<evidence type="ECO:0000313" key="10">
    <source>
        <dbReference type="EMBL" id="OGG18324.1"/>
    </source>
</evidence>
<reference evidence="10 11" key="1">
    <citation type="journal article" date="2016" name="Nat. Commun.">
        <title>Thousands of microbial genomes shed light on interconnected biogeochemical processes in an aquifer system.</title>
        <authorList>
            <person name="Anantharaman K."/>
            <person name="Brown C.T."/>
            <person name="Hug L.A."/>
            <person name="Sharon I."/>
            <person name="Castelle C.J."/>
            <person name="Probst A.J."/>
            <person name="Thomas B.C."/>
            <person name="Singh A."/>
            <person name="Wilkins M.J."/>
            <person name="Karaoz U."/>
            <person name="Brodie E.L."/>
            <person name="Williams K.H."/>
            <person name="Hubbard S.S."/>
            <person name="Banfield J.F."/>
        </authorList>
    </citation>
    <scope>NUCLEOTIDE SEQUENCE [LARGE SCALE GENOMIC DNA]</scope>
</reference>
<feature type="transmembrane region" description="Helical" evidence="8">
    <location>
        <begin position="216"/>
        <end position="234"/>
    </location>
</feature>
<organism evidence="10 11">
    <name type="scientific">Candidatus Gottesmanbacteria bacterium RIFCSPHIGHO2_02_FULL_39_14</name>
    <dbReference type="NCBI Taxonomy" id="1798383"/>
    <lineage>
        <taxon>Bacteria</taxon>
        <taxon>Candidatus Gottesmaniibacteriota</taxon>
    </lineage>
</organism>
<feature type="transmembrane region" description="Helical" evidence="8">
    <location>
        <begin position="123"/>
        <end position="140"/>
    </location>
</feature>
<sequence>MEFFKRKRFTFIFLILIFAAIIRFYRLDTIPGSLYTDEANQGYNAFSLLQTGKDEHGFFSPVSLRSFGDWKPPLQTWLMMPFIKFIGLTEIAVRLPSAILGVASVYLLYLFIIILLSDFKYRFRIALLSAWSLAVSPWHILESRSAMLVAVAIFFLLLAVYLFIKGIRNKIYLILSFFTFGFSLYAYYGLRVVAPLLILQLLVLYRQRFLQKPHHLFLPLVVLVLSVLPLIAGFTRNRDVLFGRARTVSVFYDRGVKLKQWELMTQDGLEAPSIFVRFYHNKAYLYLRQISANFLSHFDGRYLFLKGDTVQPFQIPNTGIMYLPDGLFLIIGGVFVLTGFGQLPKKMLIGWLIISLIPAALTFMVPTSNRTFNALVPFMVMTAAGLSVLRNKRAIFVISLVYMAATGYFFRQYFINLNSYHSDWWNYGWREVVMQTAKISSKYDNIIVADINGMPYIYYLFYNRYDPGKYQTEAIRTYTADQFGFEHVEGFDKFLFPNQLDWPQVKRSPLKNTLYIVPASLTADTGFFYEVKDPQGLALFRFYEF</sequence>
<proteinExistence type="predicted"/>
<feature type="transmembrane region" description="Helical" evidence="8">
    <location>
        <begin position="347"/>
        <end position="365"/>
    </location>
</feature>
<feature type="transmembrane region" description="Helical" evidence="8">
    <location>
        <begin position="320"/>
        <end position="340"/>
    </location>
</feature>